<evidence type="ECO:0000256" key="1">
    <source>
        <dbReference type="SAM" id="Phobius"/>
    </source>
</evidence>
<feature type="transmembrane region" description="Helical" evidence="1">
    <location>
        <begin position="544"/>
        <end position="568"/>
    </location>
</feature>
<organism evidence="3 4">
    <name type="scientific">Caenorhabditis japonica</name>
    <dbReference type="NCBI Taxonomy" id="281687"/>
    <lineage>
        <taxon>Eukaryota</taxon>
        <taxon>Metazoa</taxon>
        <taxon>Ecdysozoa</taxon>
        <taxon>Nematoda</taxon>
        <taxon>Chromadorea</taxon>
        <taxon>Rhabditida</taxon>
        <taxon>Rhabditina</taxon>
        <taxon>Rhabditomorpha</taxon>
        <taxon>Rhabditoidea</taxon>
        <taxon>Rhabditidae</taxon>
        <taxon>Peloderinae</taxon>
        <taxon>Caenorhabditis</taxon>
    </lineage>
</organism>
<keyword evidence="1" id="KW-0472">Membrane</keyword>
<keyword evidence="1" id="KW-1133">Transmembrane helix</keyword>
<dbReference type="GO" id="GO:0036038">
    <property type="term" value="C:MKS complex"/>
    <property type="evidence" value="ECO:0007669"/>
    <property type="project" value="InterPro"/>
</dbReference>
<dbReference type="Proteomes" id="UP000005237">
    <property type="component" value="Unassembled WGS sequence"/>
</dbReference>
<reference evidence="4" key="1">
    <citation type="submission" date="2010-08" db="EMBL/GenBank/DDBJ databases">
        <authorList>
            <consortium name="Caenorhabditis japonica Sequencing Consortium"/>
            <person name="Wilson R.K."/>
        </authorList>
    </citation>
    <scope>NUCLEOTIDE SEQUENCE [LARGE SCALE GENOMIC DNA]</scope>
    <source>
        <strain evidence="4">DF5081</strain>
    </source>
</reference>
<keyword evidence="4" id="KW-1185">Reference proteome</keyword>
<proteinExistence type="predicted"/>
<evidence type="ECO:0000313" key="3">
    <source>
        <dbReference type="EnsemblMetazoa" id="CJA11390.1"/>
    </source>
</evidence>
<evidence type="ECO:0008006" key="5">
    <source>
        <dbReference type="Google" id="ProtNLM"/>
    </source>
</evidence>
<dbReference type="InterPro" id="IPR019170">
    <property type="entry name" value="Meckelin"/>
</dbReference>
<sequence length="858" mass="97887">MNTIPIIIPIFLLLFLCLAPSGYCQYRSQNLAFITPANCSRIQYFNSIELRCELCPNSTKPSLDKLSCDCDKQQKEISRNGFLPVCQECPLGTFSSPDRFECLSCQNGTNCACSPSDVLIFRDTAGNLLEDGAFCGSCGAGFNRNDDGVCVKCGSSCPCENCTNSDKVYSRIKLQNGIEMRSLYIENHLPNAIKLCYERSIQSCEALMNMCVLQNYEATSSLNSCGQLDNIKRSFNPWQNAWDPLATTDDSELEKENVIDHQYKFEPDSYFELLFARYDVNGTFEGFFTSEQVFLHFCGNTLNPFSPFLFGRRYQKECKVKKQTYSDQAQHVRGKLFEVYLKFLDEQERMKIYPLHALNSAIRVNDQLVNYPGKDRNRWVLTRRFYLYDDYSLGFDNSSKLFRFAAKIGINVVLQRERDGYIMPPYLTIEYDDSTEEILESSLEVIYQNDPSGYDQTLIILLSILIPISLFWSAICSYSWGRRQGKPSAVDASSILYFLVCEVSVLGDVFFALFGIIACWLTFAYKNQTYVLYNMLSDDQEKSLFHYIIAALVLKFFGLLFTMGALVFQETFFIDWERQKLKQSDEQGMPLSRDLMKSTEAEPVVIWRTYLIANEWNELQQYRKSSLALQAVVMIVLMEYFQFKNYALVEPEFNRNDVDPTTTHSSVVSTLAVTVFIYLSLALIQVVVKVLIVERIVTDPFHNFVDLCSVANISVLSLTHSLYGYYIHGRSVHGKGDAGMGEMNEFLQRERNNLCGFRGLEPGSELQTFTVNLPSLFRSKYDEIAALSKQTTSGVVGHEAITSKMNATVEVHNQMNSFMKKFVDHSISDIEYIVRDRPVLEAVLDMEMSDSSVVGTFT</sequence>
<dbReference type="Pfam" id="PF09773">
    <property type="entry name" value="Meckelin"/>
    <property type="match status" value="1"/>
</dbReference>
<dbReference type="GO" id="GO:0060271">
    <property type="term" value="P:cilium assembly"/>
    <property type="evidence" value="ECO:0007669"/>
    <property type="project" value="InterPro"/>
</dbReference>
<keyword evidence="1" id="KW-0812">Transmembrane</keyword>
<reference evidence="3" key="2">
    <citation type="submission" date="2022-06" db="UniProtKB">
        <authorList>
            <consortium name="EnsemblMetazoa"/>
        </authorList>
    </citation>
    <scope>IDENTIFICATION</scope>
    <source>
        <strain evidence="3">DF5081</strain>
    </source>
</reference>
<dbReference type="PANTHER" id="PTHR21274">
    <property type="entry name" value="MECKELIN"/>
    <property type="match status" value="1"/>
</dbReference>
<feature type="chain" id="PRO_5035929932" description="Meckelin" evidence="2">
    <location>
        <begin position="25"/>
        <end position="858"/>
    </location>
</feature>
<feature type="transmembrane region" description="Helical" evidence="1">
    <location>
        <begin position="458"/>
        <end position="475"/>
    </location>
</feature>
<protein>
    <recommendedName>
        <fullName evidence="5">Meckelin</fullName>
    </recommendedName>
</protein>
<dbReference type="PANTHER" id="PTHR21274:SF0">
    <property type="entry name" value="MECKELIN"/>
    <property type="match status" value="1"/>
</dbReference>
<dbReference type="AlphaFoldDB" id="A0A8R1DSW6"/>
<evidence type="ECO:0000313" key="4">
    <source>
        <dbReference type="Proteomes" id="UP000005237"/>
    </source>
</evidence>
<feature type="transmembrane region" description="Helical" evidence="1">
    <location>
        <begin position="496"/>
        <end position="524"/>
    </location>
</feature>
<feature type="transmembrane region" description="Helical" evidence="1">
    <location>
        <begin position="667"/>
        <end position="692"/>
    </location>
</feature>
<evidence type="ECO:0000256" key="2">
    <source>
        <dbReference type="SAM" id="SignalP"/>
    </source>
</evidence>
<keyword evidence="2" id="KW-0732">Signal</keyword>
<dbReference type="EnsemblMetazoa" id="CJA11390.1">
    <property type="protein sequence ID" value="CJA11390.1"/>
    <property type="gene ID" value="WBGene00130594"/>
</dbReference>
<accession>A0A8R1DSW6</accession>
<name>A0A8R1DSW6_CAEJA</name>
<feature type="signal peptide" evidence="2">
    <location>
        <begin position="1"/>
        <end position="24"/>
    </location>
</feature>